<proteinExistence type="predicted"/>
<protein>
    <submittedName>
        <fullName evidence="1">Uncharacterized protein</fullName>
    </submittedName>
</protein>
<comment type="caution">
    <text evidence="1">The sequence shown here is derived from an EMBL/GenBank/DDBJ whole genome shotgun (WGS) entry which is preliminary data.</text>
</comment>
<dbReference type="Proteomes" id="UP001148662">
    <property type="component" value="Unassembled WGS sequence"/>
</dbReference>
<gene>
    <name evidence="1" type="ORF">NM688_g3997</name>
</gene>
<evidence type="ECO:0000313" key="1">
    <source>
        <dbReference type="EMBL" id="KAJ3552731.1"/>
    </source>
</evidence>
<keyword evidence="2" id="KW-1185">Reference proteome</keyword>
<accession>A0ACC1T466</accession>
<organism evidence="1 2">
    <name type="scientific">Phlebia brevispora</name>
    <dbReference type="NCBI Taxonomy" id="194682"/>
    <lineage>
        <taxon>Eukaryota</taxon>
        <taxon>Fungi</taxon>
        <taxon>Dikarya</taxon>
        <taxon>Basidiomycota</taxon>
        <taxon>Agaricomycotina</taxon>
        <taxon>Agaricomycetes</taxon>
        <taxon>Polyporales</taxon>
        <taxon>Meruliaceae</taxon>
        <taxon>Phlebia</taxon>
    </lineage>
</organism>
<dbReference type="EMBL" id="JANHOG010000624">
    <property type="protein sequence ID" value="KAJ3552731.1"/>
    <property type="molecule type" value="Genomic_DNA"/>
</dbReference>
<name>A0ACC1T466_9APHY</name>
<reference evidence="1" key="1">
    <citation type="submission" date="2022-07" db="EMBL/GenBank/DDBJ databases">
        <title>Genome Sequence of Phlebia brevispora.</title>
        <authorList>
            <person name="Buettner E."/>
        </authorList>
    </citation>
    <scope>NUCLEOTIDE SEQUENCE</scope>
    <source>
        <strain evidence="1">MPL23</strain>
    </source>
</reference>
<sequence>MQSLIRTLFCITASHQRALVILARTMATPIPTPMMATPAVVQATPGILPTPIIPGTSQMPPGSATAKAPPSSMSEIVLEPLNELQSLAQSMFHTISHIQHGPPNQSLPPLPIQALLEADASLAAAVRLARKHQIKQRRIERLKNEVLAMEERWRDIIQGLDDGKRELEVILTEGKERTKAIEEAKAASIPYPELLAYAQSLSAFTSAPPNMPDLTLPGQPPPPLFFPPFPNEEKMRRGYMNDEAPLGLIGETHSVGKPPTISPRSVELPPHLAGANPYRPDHPMAQQPQVFDLDLDLNPDL</sequence>
<evidence type="ECO:0000313" key="2">
    <source>
        <dbReference type="Proteomes" id="UP001148662"/>
    </source>
</evidence>